<keyword evidence="4" id="KW-1185">Reference proteome</keyword>
<dbReference type="InterPro" id="IPR001279">
    <property type="entry name" value="Metallo-B-lactamas"/>
</dbReference>
<dbReference type="Proteomes" id="UP001239213">
    <property type="component" value="Unassembled WGS sequence"/>
</dbReference>
<evidence type="ECO:0000313" key="4">
    <source>
        <dbReference type="Proteomes" id="UP001239213"/>
    </source>
</evidence>
<dbReference type="SUPFAM" id="SSF56281">
    <property type="entry name" value="Metallo-hydrolase/oxidoreductase"/>
    <property type="match status" value="1"/>
</dbReference>
<name>A0AAI9V8R4_9PEZI</name>
<evidence type="ECO:0000259" key="2">
    <source>
        <dbReference type="SMART" id="SM00849"/>
    </source>
</evidence>
<evidence type="ECO:0000256" key="1">
    <source>
        <dbReference type="SAM" id="MobiDB-lite"/>
    </source>
</evidence>
<dbReference type="Gene3D" id="3.60.15.10">
    <property type="entry name" value="Ribonuclease Z/Hydroxyacylglutathione hydrolase-like"/>
    <property type="match status" value="1"/>
</dbReference>
<dbReference type="InterPro" id="IPR051682">
    <property type="entry name" value="Mito_Persulfide_Diox"/>
</dbReference>
<organism evidence="3 4">
    <name type="scientific">Colletotrichum cuscutae</name>
    <dbReference type="NCBI Taxonomy" id="1209917"/>
    <lineage>
        <taxon>Eukaryota</taxon>
        <taxon>Fungi</taxon>
        <taxon>Dikarya</taxon>
        <taxon>Ascomycota</taxon>
        <taxon>Pezizomycotina</taxon>
        <taxon>Sordariomycetes</taxon>
        <taxon>Hypocreomycetidae</taxon>
        <taxon>Glomerellales</taxon>
        <taxon>Glomerellaceae</taxon>
        <taxon>Colletotrichum</taxon>
        <taxon>Colletotrichum acutatum species complex</taxon>
    </lineage>
</organism>
<accession>A0AAI9V8R4</accession>
<sequence>MRIRGFLRGVREATFSERVWRFDLHAFQIPDEIKMHLQEQVLQVVRAPLWKVGSSGTMKSVSKGLIGQSKDGPGSRTRTRKGCCLSQPKGLGEDGDHFEETVADVGELPERTGITESGYPFFTGMDYISLGGFSKLGLLSQNHQNEPMNRVNQLREHIHNASLTQSNMAQEPTIHEIFEPVTGTWQYIVADPSTKAAVIIDSVLDFDPAKNAISTQTADGLLDVVKRNGYNVVNILETHVHADHLTASKYLQSRLREVQDGAAPKICIGRRIGVVQERFAEKYGISKDEYANAFDRLLDDDEVFEIGDLKAKAIHLPGHTPDHMGYMIGANVFAGDSLFNHDVGSARCDFPGGNARDLFASVRRLLDLPETTKIWTGHDYPPAHRGPLAATEVAKQKTENKHLAQNVTEEDFVKWREERDSGLGEPRLMHWALQVNVRAGNMPSPTKAGDRLLHVPVKMQGVTW</sequence>
<protein>
    <submittedName>
        <fullName evidence="3">Metallo-beta-lactamase superfamily protein</fullName>
    </submittedName>
</protein>
<proteinExistence type="predicted"/>
<dbReference type="FunFam" id="3.60.15.10:FF:000033">
    <property type="entry name" value="MBL fold metallo-hydrolase"/>
    <property type="match status" value="1"/>
</dbReference>
<reference evidence="3" key="1">
    <citation type="submission" date="2016-11" db="EMBL/GenBank/DDBJ databases">
        <title>The genome sequence of Colletotrichum cuscutae.</title>
        <authorList>
            <person name="Baroncelli R."/>
        </authorList>
    </citation>
    <scope>NUCLEOTIDE SEQUENCE</scope>
    <source>
        <strain evidence="3">IMI 304802</strain>
    </source>
</reference>
<dbReference type="Pfam" id="PF00753">
    <property type="entry name" value="Lactamase_B"/>
    <property type="match status" value="1"/>
</dbReference>
<gene>
    <name evidence="3" type="ORF">CCUS01_05632</name>
</gene>
<feature type="region of interest" description="Disordered" evidence="1">
    <location>
        <begin position="61"/>
        <end position="90"/>
    </location>
</feature>
<comment type="caution">
    <text evidence="3">The sequence shown here is derived from an EMBL/GenBank/DDBJ whole genome shotgun (WGS) entry which is preliminary data.</text>
</comment>
<dbReference type="SMART" id="SM00849">
    <property type="entry name" value="Lactamase_B"/>
    <property type="match status" value="1"/>
</dbReference>
<dbReference type="EMBL" id="MPDP01000179">
    <property type="protein sequence ID" value="KAK1473025.1"/>
    <property type="molecule type" value="Genomic_DNA"/>
</dbReference>
<dbReference type="GO" id="GO:0070813">
    <property type="term" value="P:hydrogen sulfide metabolic process"/>
    <property type="evidence" value="ECO:0007669"/>
    <property type="project" value="TreeGrafter"/>
</dbReference>
<dbReference type="InterPro" id="IPR044528">
    <property type="entry name" value="POD-like_MBL-fold"/>
</dbReference>
<dbReference type="GO" id="GO:0006749">
    <property type="term" value="P:glutathione metabolic process"/>
    <property type="evidence" value="ECO:0007669"/>
    <property type="project" value="InterPro"/>
</dbReference>
<dbReference type="InterPro" id="IPR036866">
    <property type="entry name" value="RibonucZ/Hydroxyglut_hydro"/>
</dbReference>
<dbReference type="PANTHER" id="PTHR43084">
    <property type="entry name" value="PERSULFIDE DIOXYGENASE ETHE1"/>
    <property type="match status" value="1"/>
</dbReference>
<dbReference type="CDD" id="cd07724">
    <property type="entry name" value="POD-like_MBL-fold"/>
    <property type="match status" value="1"/>
</dbReference>
<feature type="domain" description="Metallo-beta-lactamase" evidence="2">
    <location>
        <begin position="183"/>
        <end position="378"/>
    </location>
</feature>
<dbReference type="PANTHER" id="PTHR43084:SF8">
    <property type="entry name" value="METALLO-BETA-LACTAMASE SUPERFAMILY PROTEIN"/>
    <property type="match status" value="1"/>
</dbReference>
<dbReference type="AlphaFoldDB" id="A0AAI9V8R4"/>
<evidence type="ECO:0000313" key="3">
    <source>
        <dbReference type="EMBL" id="KAK1473025.1"/>
    </source>
</evidence>
<dbReference type="GO" id="GO:0050313">
    <property type="term" value="F:sulfur dioxygenase activity"/>
    <property type="evidence" value="ECO:0007669"/>
    <property type="project" value="InterPro"/>
</dbReference>